<reference evidence="1" key="1">
    <citation type="submission" date="2022-08" db="EMBL/GenBank/DDBJ databases">
        <title>A global survey of hypervirulent Aeromonas hydrophila identified this emerging pathogen in farmed fish in the lower Mekong River basin.</title>
        <authorList>
            <person name="Xu T."/>
            <person name="Rasmussen-Ivey C.R."/>
            <person name="Moen F.S."/>
            <person name="Fernandez Bravo A."/>
            <person name="Lamy B."/>
            <person name="Beaz-Hidalgo R."/>
            <person name="Khan C.D."/>
            <person name="Castro Escarpulli G."/>
            <person name="Yasin I.S.M."/>
            <person name="Figueras M.J."/>
            <person name="Azzam Sayuti M."/>
            <person name="Karim M.M."/>
            <person name="Alam K.M."/>
            <person name="Le T.T.T."/>
            <person name="Thao N.H.P."/>
            <person name="Addo S."/>
            <person name="Duodu S."/>
            <person name="Ali S."/>
            <person name="Mey S."/>
            <person name="Somony T."/>
            <person name="Liles M.R."/>
        </authorList>
    </citation>
    <scope>NUCLEOTIDE SEQUENCE</scope>
    <source>
        <strain evidence="1">0.14</strain>
    </source>
</reference>
<proteinExistence type="predicted"/>
<organism evidence="1 2">
    <name type="scientific">Aeromonas veronii</name>
    <dbReference type="NCBI Taxonomy" id="654"/>
    <lineage>
        <taxon>Bacteria</taxon>
        <taxon>Pseudomonadati</taxon>
        <taxon>Pseudomonadota</taxon>
        <taxon>Gammaproteobacteria</taxon>
        <taxon>Aeromonadales</taxon>
        <taxon>Aeromonadaceae</taxon>
        <taxon>Aeromonas</taxon>
    </lineage>
</organism>
<accession>A0AAW5MG62</accession>
<name>A0AAW5MG62_AERVE</name>
<evidence type="ECO:0000313" key="1">
    <source>
        <dbReference type="EMBL" id="MCR4450554.1"/>
    </source>
</evidence>
<dbReference type="Proteomes" id="UP001204061">
    <property type="component" value="Unassembled WGS sequence"/>
</dbReference>
<protein>
    <submittedName>
        <fullName evidence="1">Uncharacterized protein</fullName>
    </submittedName>
</protein>
<sequence>MNEHQYGHQILAEAHSLSSVMKARKPKYGSRELPYLIKQYMPSLAQTPQFERQLLSLIAQTPDWGRNQFLDRVFELIGRHFGVAVPDRLRAAPRVSRLDALADVVEDRKLKIEADNEDFRLEMMADEQRPWDD</sequence>
<dbReference type="AlphaFoldDB" id="A0AAW5MG62"/>
<dbReference type="EMBL" id="JANLFC010000070">
    <property type="protein sequence ID" value="MCR4450554.1"/>
    <property type="molecule type" value="Genomic_DNA"/>
</dbReference>
<dbReference type="RefSeq" id="WP_252629364.1">
    <property type="nucleotide sequence ID" value="NZ_CP072325.1"/>
</dbReference>
<comment type="caution">
    <text evidence="1">The sequence shown here is derived from an EMBL/GenBank/DDBJ whole genome shotgun (WGS) entry which is preliminary data.</text>
</comment>
<gene>
    <name evidence="1" type="ORF">NS965_19400</name>
</gene>
<evidence type="ECO:0000313" key="2">
    <source>
        <dbReference type="Proteomes" id="UP001204061"/>
    </source>
</evidence>